<sequence>MNHPTILVVDDNPDHLELTVMALGECCAPDSIATACDGVEALDFLFGRAKHTGRNQDIQPRLVILDMKLVRLHGLEVLRAMRQNPRTAMLPVVMHSSSVERSDIAASYACGANSYVRKATDYDELRRKMRQIYDFWVNANERCEPAGA</sequence>
<evidence type="ECO:0000313" key="3">
    <source>
        <dbReference type="EMBL" id="MRD47480.1"/>
    </source>
</evidence>
<name>A0A844ASP9_9BURK</name>
<keyword evidence="4" id="KW-1185">Reference proteome</keyword>
<dbReference type="SUPFAM" id="SSF52172">
    <property type="entry name" value="CheY-like"/>
    <property type="match status" value="1"/>
</dbReference>
<evidence type="ECO:0000313" key="4">
    <source>
        <dbReference type="Proteomes" id="UP000487350"/>
    </source>
</evidence>
<evidence type="ECO:0000256" key="1">
    <source>
        <dbReference type="PROSITE-ProRule" id="PRU00169"/>
    </source>
</evidence>
<dbReference type="PROSITE" id="PS50110">
    <property type="entry name" value="RESPONSE_REGULATORY"/>
    <property type="match status" value="1"/>
</dbReference>
<dbReference type="EMBL" id="WJBU01000008">
    <property type="protein sequence ID" value="MRD47480.1"/>
    <property type="molecule type" value="Genomic_DNA"/>
</dbReference>
<dbReference type="OrthoDB" id="9793549at2"/>
<dbReference type="InterPro" id="IPR052893">
    <property type="entry name" value="TCS_response_regulator"/>
</dbReference>
<dbReference type="Pfam" id="PF00072">
    <property type="entry name" value="Response_reg"/>
    <property type="match status" value="1"/>
</dbReference>
<dbReference type="Gene3D" id="3.40.50.2300">
    <property type="match status" value="1"/>
</dbReference>
<accession>A0A844ASP9</accession>
<gene>
    <name evidence="3" type="ORF">GHT07_09340</name>
</gene>
<feature type="domain" description="Response regulatory" evidence="2">
    <location>
        <begin position="5"/>
        <end position="133"/>
    </location>
</feature>
<proteinExistence type="predicted"/>
<dbReference type="SMART" id="SM00448">
    <property type="entry name" value="REC"/>
    <property type="match status" value="1"/>
</dbReference>
<dbReference type="RefSeq" id="WP_153584800.1">
    <property type="nucleotide sequence ID" value="NZ_WJBU01000008.1"/>
</dbReference>
<dbReference type="CDD" id="cd17557">
    <property type="entry name" value="REC_Rcp-like"/>
    <property type="match status" value="1"/>
</dbReference>
<evidence type="ECO:0000259" key="2">
    <source>
        <dbReference type="PROSITE" id="PS50110"/>
    </source>
</evidence>
<dbReference type="AlphaFoldDB" id="A0A844ASP9"/>
<dbReference type="GO" id="GO:0000160">
    <property type="term" value="P:phosphorelay signal transduction system"/>
    <property type="evidence" value="ECO:0007669"/>
    <property type="project" value="InterPro"/>
</dbReference>
<dbReference type="PANTHER" id="PTHR44520">
    <property type="entry name" value="RESPONSE REGULATOR RCP1-RELATED"/>
    <property type="match status" value="1"/>
</dbReference>
<dbReference type="PANTHER" id="PTHR44520:SF1">
    <property type="entry name" value="TWO-COMPONENT SYSTEM REGULATORY PROTEIN"/>
    <property type="match status" value="1"/>
</dbReference>
<protein>
    <submittedName>
        <fullName evidence="3">Response regulator</fullName>
    </submittedName>
</protein>
<dbReference type="InterPro" id="IPR011006">
    <property type="entry name" value="CheY-like_superfamily"/>
</dbReference>
<organism evidence="3 4">
    <name type="scientific">Caenimonas koreensis DSM 17982</name>
    <dbReference type="NCBI Taxonomy" id="1121255"/>
    <lineage>
        <taxon>Bacteria</taxon>
        <taxon>Pseudomonadati</taxon>
        <taxon>Pseudomonadota</taxon>
        <taxon>Betaproteobacteria</taxon>
        <taxon>Burkholderiales</taxon>
        <taxon>Comamonadaceae</taxon>
        <taxon>Caenimonas</taxon>
    </lineage>
</organism>
<keyword evidence="1" id="KW-0597">Phosphoprotein</keyword>
<comment type="caution">
    <text evidence="3">The sequence shown here is derived from an EMBL/GenBank/DDBJ whole genome shotgun (WGS) entry which is preliminary data.</text>
</comment>
<dbReference type="InterPro" id="IPR001789">
    <property type="entry name" value="Sig_transdc_resp-reg_receiver"/>
</dbReference>
<feature type="modified residue" description="4-aspartylphosphate" evidence="1">
    <location>
        <position position="66"/>
    </location>
</feature>
<reference evidence="3 4" key="1">
    <citation type="submission" date="2019-11" db="EMBL/GenBank/DDBJ databases">
        <title>Caenimonas koreensis gen. nov., sp. nov., isolated from activated sludge.</title>
        <authorList>
            <person name="Seung H.R."/>
        </authorList>
    </citation>
    <scope>NUCLEOTIDE SEQUENCE [LARGE SCALE GENOMIC DNA]</scope>
    <source>
        <strain evidence="3 4">EMB320</strain>
    </source>
</reference>
<dbReference type="Proteomes" id="UP000487350">
    <property type="component" value="Unassembled WGS sequence"/>
</dbReference>